<dbReference type="PANTHER" id="PTHR30061">
    <property type="entry name" value="MALTOSE-BINDING PERIPLASMIC PROTEIN"/>
    <property type="match status" value="1"/>
</dbReference>
<dbReference type="SUPFAM" id="SSF53850">
    <property type="entry name" value="Periplasmic binding protein-like II"/>
    <property type="match status" value="1"/>
</dbReference>
<name>A0A0C2G4I5_9ACTN</name>
<dbReference type="AlphaFoldDB" id="A0A0C2G4I5"/>
<comment type="similarity">
    <text evidence="1">Belongs to the bacterial solute-binding protein 1 family.</text>
</comment>
<dbReference type="Gene3D" id="3.40.190.10">
    <property type="entry name" value="Periplasmic binding protein-like II"/>
    <property type="match status" value="2"/>
</dbReference>
<protein>
    <submittedName>
        <fullName evidence="5">Sugar ABC transporter substrate-binding protein</fullName>
    </submittedName>
</protein>
<feature type="chain" id="PRO_5039188562" evidence="4">
    <location>
        <begin position="25"/>
        <end position="425"/>
    </location>
</feature>
<dbReference type="InterPro" id="IPR006059">
    <property type="entry name" value="SBP"/>
</dbReference>
<dbReference type="GO" id="GO:0015768">
    <property type="term" value="P:maltose transport"/>
    <property type="evidence" value="ECO:0007669"/>
    <property type="project" value="TreeGrafter"/>
</dbReference>
<dbReference type="PROSITE" id="PS51257">
    <property type="entry name" value="PROKAR_LIPOPROTEIN"/>
    <property type="match status" value="1"/>
</dbReference>
<dbReference type="RefSeq" id="WP_040274151.1">
    <property type="nucleotide sequence ID" value="NZ_JROO01000028.1"/>
</dbReference>
<proteinExistence type="inferred from homology"/>
<dbReference type="CDD" id="cd14747">
    <property type="entry name" value="PBP2_MalE"/>
    <property type="match status" value="1"/>
</dbReference>
<organism evidence="5 6">
    <name type="scientific">Streptomonospora alba</name>
    <dbReference type="NCBI Taxonomy" id="183763"/>
    <lineage>
        <taxon>Bacteria</taxon>
        <taxon>Bacillati</taxon>
        <taxon>Actinomycetota</taxon>
        <taxon>Actinomycetes</taxon>
        <taxon>Streptosporangiales</taxon>
        <taxon>Nocardiopsidaceae</taxon>
        <taxon>Streptomonospora</taxon>
    </lineage>
</organism>
<dbReference type="Proteomes" id="UP000031675">
    <property type="component" value="Unassembled WGS sequence"/>
</dbReference>
<evidence type="ECO:0000313" key="5">
    <source>
        <dbReference type="EMBL" id="KIH98173.1"/>
    </source>
</evidence>
<dbReference type="OrthoDB" id="9780991at2"/>
<dbReference type="PANTHER" id="PTHR30061:SF50">
    <property type="entry name" value="MALTOSE_MALTODEXTRIN-BINDING PERIPLASMIC PROTEIN"/>
    <property type="match status" value="1"/>
</dbReference>
<evidence type="ECO:0000256" key="3">
    <source>
        <dbReference type="ARBA" id="ARBA00022729"/>
    </source>
</evidence>
<dbReference type="GO" id="GO:0055052">
    <property type="term" value="C:ATP-binding cassette (ABC) transporter complex, substrate-binding subunit-containing"/>
    <property type="evidence" value="ECO:0007669"/>
    <property type="project" value="TreeGrafter"/>
</dbReference>
<feature type="signal peptide" evidence="4">
    <location>
        <begin position="1"/>
        <end position="24"/>
    </location>
</feature>
<keyword evidence="2" id="KW-0813">Transport</keyword>
<dbReference type="Pfam" id="PF01547">
    <property type="entry name" value="SBP_bac_1"/>
    <property type="match status" value="1"/>
</dbReference>
<accession>A0A0C2G4I5</accession>
<keyword evidence="6" id="KW-1185">Reference proteome</keyword>
<dbReference type="STRING" id="183763.LP52_14685"/>
<evidence type="ECO:0000256" key="2">
    <source>
        <dbReference type="ARBA" id="ARBA00022448"/>
    </source>
</evidence>
<dbReference type="GO" id="GO:1901982">
    <property type="term" value="F:maltose binding"/>
    <property type="evidence" value="ECO:0007669"/>
    <property type="project" value="TreeGrafter"/>
</dbReference>
<reference evidence="6" key="1">
    <citation type="journal article" date="2015" name="Chem. Biol.">
        <title>Structure, bioactivity, and resistance mechanism of streptomonomicin, an unusual lasso Peptide from an understudied halophilic actinomycete.</title>
        <authorList>
            <person name="Metelev M."/>
            <person name="Tietz J.I."/>
            <person name="Melby J.O."/>
            <person name="Blair P.M."/>
            <person name="Zhu L."/>
            <person name="Livnat I."/>
            <person name="Severinov K."/>
            <person name="Mitchell D.A."/>
        </authorList>
    </citation>
    <scope>NUCLEOTIDE SEQUENCE [LARGE SCALE GENOMIC DNA]</scope>
    <source>
        <strain evidence="6">YIM 90003</strain>
    </source>
</reference>
<comment type="caution">
    <text evidence="5">The sequence shown here is derived from an EMBL/GenBank/DDBJ whole genome shotgun (WGS) entry which is preliminary data.</text>
</comment>
<keyword evidence="3 4" id="KW-0732">Signal</keyword>
<dbReference type="GO" id="GO:0042956">
    <property type="term" value="P:maltodextrin transmembrane transport"/>
    <property type="evidence" value="ECO:0007669"/>
    <property type="project" value="TreeGrafter"/>
</dbReference>
<sequence length="425" mass="44861">MARTCARRPRAAAAAAALALLAAACGGGGGDGEGQTLDVWIMEGTHPDATAYFDDIGERFREQTGAEVDVEFVPWADAHDKFTTAIAGNTMPDVAEVGTTWTTEFAGAGALADLSDHVGSTDAYVPGLTEAGTFDGGLYGVPWYAGVRAVIYRTDVFEDLGLEEPTTWEELRETAITVSEERDGMTAFPVPGDAVYQALPFVWGNGADIASSSDGRWSSGLDSAQAREGLSFYTGLALEDGVSSTGAGTWKETDLQDNFISGDVAMMIGGSWTPAAILEANPDLEGDIGAFPIPGPDGGYSPSFLGGSHLSVFNAAEDPDLAWSYVETVTNDDNARRWSEATTYFPGKRKQLEPYTASDDPLVRPFAEQMSEAGRGLPATENFGKVQGDMVLEAMLQDILNEEATVGEATARAAEEVEGILNEGS</sequence>
<gene>
    <name evidence="5" type="ORF">LP52_14685</name>
</gene>
<dbReference type="EMBL" id="JROO01000028">
    <property type="protein sequence ID" value="KIH98173.1"/>
    <property type="molecule type" value="Genomic_DNA"/>
</dbReference>
<evidence type="ECO:0000313" key="6">
    <source>
        <dbReference type="Proteomes" id="UP000031675"/>
    </source>
</evidence>
<evidence type="ECO:0000256" key="4">
    <source>
        <dbReference type="SAM" id="SignalP"/>
    </source>
</evidence>
<evidence type="ECO:0000256" key="1">
    <source>
        <dbReference type="ARBA" id="ARBA00008520"/>
    </source>
</evidence>